<dbReference type="EMBL" id="JABDTM020016190">
    <property type="protein sequence ID" value="KAH0818944.1"/>
    <property type="molecule type" value="Genomic_DNA"/>
</dbReference>
<evidence type="ECO:0000313" key="2">
    <source>
        <dbReference type="Proteomes" id="UP000719412"/>
    </source>
</evidence>
<protein>
    <submittedName>
        <fullName evidence="1">Uncharacterized protein</fullName>
    </submittedName>
</protein>
<reference evidence="1" key="2">
    <citation type="submission" date="2021-08" db="EMBL/GenBank/DDBJ databases">
        <authorList>
            <person name="Eriksson T."/>
        </authorList>
    </citation>
    <scope>NUCLEOTIDE SEQUENCE</scope>
    <source>
        <strain evidence="1">Stoneville</strain>
        <tissue evidence="1">Whole head</tissue>
    </source>
</reference>
<comment type="caution">
    <text evidence="1">The sequence shown here is derived from an EMBL/GenBank/DDBJ whole genome shotgun (WGS) entry which is preliminary data.</text>
</comment>
<dbReference type="AlphaFoldDB" id="A0A8J6HQP7"/>
<keyword evidence="2" id="KW-1185">Reference proteome</keyword>
<evidence type="ECO:0000313" key="1">
    <source>
        <dbReference type="EMBL" id="KAH0818944.1"/>
    </source>
</evidence>
<sequence>MSDVADQHSASPAKRYGFRVSLGAQHVKRGAVRSCPTIGC</sequence>
<organism evidence="1 2">
    <name type="scientific">Tenebrio molitor</name>
    <name type="common">Yellow mealworm beetle</name>
    <dbReference type="NCBI Taxonomy" id="7067"/>
    <lineage>
        <taxon>Eukaryota</taxon>
        <taxon>Metazoa</taxon>
        <taxon>Ecdysozoa</taxon>
        <taxon>Arthropoda</taxon>
        <taxon>Hexapoda</taxon>
        <taxon>Insecta</taxon>
        <taxon>Pterygota</taxon>
        <taxon>Neoptera</taxon>
        <taxon>Endopterygota</taxon>
        <taxon>Coleoptera</taxon>
        <taxon>Polyphaga</taxon>
        <taxon>Cucujiformia</taxon>
        <taxon>Tenebrionidae</taxon>
        <taxon>Tenebrio</taxon>
    </lineage>
</organism>
<name>A0A8J6HQP7_TENMO</name>
<accession>A0A8J6HQP7</accession>
<dbReference type="Proteomes" id="UP000719412">
    <property type="component" value="Unassembled WGS sequence"/>
</dbReference>
<reference evidence="1" key="1">
    <citation type="journal article" date="2020" name="J Insects Food Feed">
        <title>The yellow mealworm (Tenebrio molitor) genome: a resource for the emerging insects as food and feed industry.</title>
        <authorList>
            <person name="Eriksson T."/>
            <person name="Andere A."/>
            <person name="Kelstrup H."/>
            <person name="Emery V."/>
            <person name="Picard C."/>
        </authorList>
    </citation>
    <scope>NUCLEOTIDE SEQUENCE</scope>
    <source>
        <strain evidence="1">Stoneville</strain>
        <tissue evidence="1">Whole head</tissue>
    </source>
</reference>
<proteinExistence type="predicted"/>
<gene>
    <name evidence="1" type="ORF">GEV33_003847</name>
</gene>